<evidence type="ECO:0000256" key="13">
    <source>
        <dbReference type="ARBA" id="ARBA00023203"/>
    </source>
</evidence>
<evidence type="ECO:0000256" key="12">
    <source>
        <dbReference type="ARBA" id="ARBA00023175"/>
    </source>
</evidence>
<dbReference type="Proteomes" id="UP000006813">
    <property type="component" value="Unassembled WGS sequence"/>
</dbReference>
<keyword evidence="13 19" id="KW-0009">Actin-binding</keyword>
<evidence type="ECO:0000256" key="4">
    <source>
        <dbReference type="ARBA" id="ARBA00022490"/>
    </source>
</evidence>
<evidence type="ECO:0000256" key="16">
    <source>
        <dbReference type="ARBA" id="ARBA00066305"/>
    </source>
</evidence>
<feature type="compositionally biased region" description="Low complexity" evidence="20">
    <location>
        <begin position="96"/>
        <end position="108"/>
    </location>
</feature>
<evidence type="ECO:0000259" key="21">
    <source>
        <dbReference type="PROSITE" id="PS51456"/>
    </source>
</evidence>
<dbReference type="eggNOG" id="KOG0160">
    <property type="taxonomic scope" value="Eukaryota"/>
</dbReference>
<dbReference type="InterPro" id="IPR036961">
    <property type="entry name" value="Kinesin_motor_dom_sf"/>
</dbReference>
<name>G5ARB9_HETGA</name>
<dbReference type="PROSITE" id="PS50096">
    <property type="entry name" value="IQ"/>
    <property type="match status" value="1"/>
</dbReference>
<evidence type="ECO:0000256" key="11">
    <source>
        <dbReference type="ARBA" id="ARBA00023136"/>
    </source>
</evidence>
<dbReference type="Gene3D" id="6.20.240.20">
    <property type="match status" value="1"/>
</dbReference>
<dbReference type="EMBL" id="JH166593">
    <property type="protein sequence ID" value="EHA99579.1"/>
    <property type="molecule type" value="Genomic_DNA"/>
</dbReference>
<evidence type="ECO:0000256" key="17">
    <source>
        <dbReference type="ARBA" id="ARBA00073674"/>
    </source>
</evidence>
<organism evidence="22 23">
    <name type="scientific">Heterocephalus glaber</name>
    <name type="common">Naked mole rat</name>
    <dbReference type="NCBI Taxonomy" id="10181"/>
    <lineage>
        <taxon>Eukaryota</taxon>
        <taxon>Metazoa</taxon>
        <taxon>Chordata</taxon>
        <taxon>Craniata</taxon>
        <taxon>Vertebrata</taxon>
        <taxon>Euteleostomi</taxon>
        <taxon>Mammalia</taxon>
        <taxon>Eutheria</taxon>
        <taxon>Euarchontoglires</taxon>
        <taxon>Glires</taxon>
        <taxon>Rodentia</taxon>
        <taxon>Hystricomorpha</taxon>
        <taxon>Bathyergidae</taxon>
        <taxon>Heterocephalus</taxon>
    </lineage>
</organism>
<dbReference type="FunFam" id="1.10.10.820:FF:000014">
    <property type="entry name" value="unconventional myosin-XIX isoform X1"/>
    <property type="match status" value="2"/>
</dbReference>
<dbReference type="InParanoid" id="G5ARB9"/>
<keyword evidence="10" id="KW-0496">Mitochondrion</keyword>
<dbReference type="PANTHER" id="PTHR13140:SF289">
    <property type="entry name" value="UNCONVENTIONAL MYOSIN-XIX"/>
    <property type="match status" value="1"/>
</dbReference>
<dbReference type="SUPFAM" id="SSF52540">
    <property type="entry name" value="P-loop containing nucleoside triphosphate hydrolases"/>
    <property type="match status" value="2"/>
</dbReference>
<evidence type="ECO:0000256" key="15">
    <source>
        <dbReference type="ARBA" id="ARBA00054433"/>
    </source>
</evidence>
<evidence type="ECO:0000256" key="10">
    <source>
        <dbReference type="ARBA" id="ARBA00023128"/>
    </source>
</evidence>
<evidence type="ECO:0000256" key="3">
    <source>
        <dbReference type="ARBA" id="ARBA00008314"/>
    </source>
</evidence>
<evidence type="ECO:0000256" key="9">
    <source>
        <dbReference type="ARBA" id="ARBA00023123"/>
    </source>
</evidence>
<keyword evidence="14" id="KW-0206">Cytoskeleton</keyword>
<keyword evidence="5" id="KW-0677">Repeat</keyword>
<evidence type="ECO:0000256" key="2">
    <source>
        <dbReference type="ARBA" id="ARBA00004450"/>
    </source>
</evidence>
<comment type="subunit">
    <text evidence="16">Myosin is a hexamer of 2 heavy chains and 4 light chains: interacts with myosin light chains MYL9 and MYL12B.</text>
</comment>
<dbReference type="PROSITE" id="PS51456">
    <property type="entry name" value="MYOSIN_MOTOR"/>
    <property type="match status" value="2"/>
</dbReference>
<keyword evidence="12 19" id="KW-0505">Motor protein</keyword>
<reference evidence="22 23" key="1">
    <citation type="journal article" date="2011" name="Nature">
        <title>Genome sequencing reveals insights into physiology and longevity of the naked mole rat.</title>
        <authorList>
            <person name="Kim E.B."/>
            <person name="Fang X."/>
            <person name="Fushan A.A."/>
            <person name="Huang Z."/>
            <person name="Lobanov A.V."/>
            <person name="Han L."/>
            <person name="Marino S.M."/>
            <person name="Sun X."/>
            <person name="Turanov A.A."/>
            <person name="Yang P."/>
            <person name="Yim S.H."/>
            <person name="Zhao X."/>
            <person name="Kasaikina M.V."/>
            <person name="Stoletzki N."/>
            <person name="Peng C."/>
            <person name="Polak P."/>
            <person name="Xiong Z."/>
            <person name="Kiezun A."/>
            <person name="Zhu Y."/>
            <person name="Chen Y."/>
            <person name="Kryukov G.V."/>
            <person name="Zhang Q."/>
            <person name="Peshkin L."/>
            <person name="Yang L."/>
            <person name="Bronson R.T."/>
            <person name="Buffenstein R."/>
            <person name="Wang B."/>
            <person name="Han C."/>
            <person name="Li Q."/>
            <person name="Chen L."/>
            <person name="Zhao W."/>
            <person name="Sunyaev S.R."/>
            <person name="Park T.J."/>
            <person name="Zhang G."/>
            <person name="Wang J."/>
            <person name="Gladyshev V.N."/>
        </authorList>
    </citation>
    <scope>NUCLEOTIDE SEQUENCE [LARGE SCALE GENOMIC DNA]</scope>
</reference>
<dbReference type="GO" id="GO:0000146">
    <property type="term" value="F:microfilament motor activity"/>
    <property type="evidence" value="ECO:0007669"/>
    <property type="project" value="TreeGrafter"/>
</dbReference>
<evidence type="ECO:0000256" key="14">
    <source>
        <dbReference type="ARBA" id="ARBA00023212"/>
    </source>
</evidence>
<keyword evidence="6 19" id="KW-0547">Nucleotide-binding</keyword>
<dbReference type="GO" id="GO:0005741">
    <property type="term" value="C:mitochondrial outer membrane"/>
    <property type="evidence" value="ECO:0007669"/>
    <property type="project" value="UniProtKB-SubCell"/>
</dbReference>
<dbReference type="InterPro" id="IPR001609">
    <property type="entry name" value="Myosin_head_motor_dom-like"/>
</dbReference>
<sequence length="1334" mass="149981">MLIYDIVWSLLGWSQPDRGPCPATCASQLVRAPPPGRSRAAGARPLSLSVCQKSATGSRLSPAPAFLPSSESSRCLGRLACPEVDPAGSARKADRGVGPVDDQGSGSDDQSRASFREDLQEFLGREAPLHQLDDLTKVNPVTLETVLRCLQARYMVDTFYTNAGCTLVALNPFKPVRQLYTPELMREYHTAPQPQRLKPHIFTLAEQTYRNVKSLIEPVNQSIVVSGESGAGKTWTSRCLMKFYAVVAGAPTSWESPRITERIEQCSLNSNPVMEAFGNVCTLRNNNSSRFGKFIQLQLNRPQQMTGAEVQTYLLEKTRVACQASSERNFHIFYQICKGASEDERLQWHLPKGATFSWLPNPERTLEEDCFEVTREAMLHLGIDTLTQNNIFKVDDQGSGSDDQSRASFREDLQEFLGREAPLHQLDDLTKVNPVTLETVLRCLQARYMVDTFYTNAGCTLVALNPFKPVRQLYTPELMREYHTAPQPQRLKPHIFTLAEQTYRNVKSLIEPVNQSIVVSGESGAGKTWTSRCLMKFYAVVAAAPTSWESPRIAERIEQRILNSNPVMEAFGNACTLRNNNSSRFGKFIQLQLNRAQQMTGAEVQTYLLEKTRVACQASSERNFHIFYQICKGASEDERLQWHLPKGATFSWLPNPERTLEEDCFEVTREAMLHLGIDTLTQNNIFKVLAGLLHLGNVHFADSEDEAQPCQLMHDAKCSLRTSASLLRLREDMLLETVQIRTIRAGRQQQVFQKPCSRAECDTRRDCLAKVVYARLFDWLVSVINSSICADPDSWTAFIGLLDVYGFESFPDNSLEQLCINYANEKLQQHFVVHYLRAQQEEYTLEGLEWSFVNYQDNQTCLDLIEGSPISVCSLLNELQTRIESALATSPCLGHNKLSQEPSFIVVHYAGPVRYLTAGLVEKNKDPVPPELIELLQQSQDPLLTVLFPPQPKEKTQEEPSGQSRAPALTVVSKFKASLEQLLLVLHSTTPHYIRCIKPNSQGQPQTFLQEEVLSQLEACGLVETIHISAAGFPIRVSHQNFVERYSLLRRLRSHTPSGRHSLCAARGRAGQLLCPEEATLQTVLQDLLHALPALTRRAVTPADPLHCGKTKVFMTESMLELLEDGRARVLEQCARCIQCGWRRHQHRKRERQRRAAVLIQAAIRSWLTRRHIQRLHTAATVIKRAWQKWRVRMACLASEELDGMEEKPMFPVPSSLSSSPLPPAQARLQGAIIRLWPLGLVLANAAVGVRGFQRKLVVCACLQLPLGKPSNYSVTTAQDQTGIMSIRALPQGSIKFHCRKSPLRYADICPKPSPYSVTGFNQILLESHRPVHV</sequence>
<dbReference type="SMART" id="SM00242">
    <property type="entry name" value="MYSc"/>
    <property type="match status" value="1"/>
</dbReference>
<accession>G5ARB9</accession>
<keyword evidence="9 19" id="KW-0518">Myosin</keyword>
<dbReference type="GO" id="GO:0051015">
    <property type="term" value="F:actin filament binding"/>
    <property type="evidence" value="ECO:0007669"/>
    <property type="project" value="TreeGrafter"/>
</dbReference>
<dbReference type="Gene3D" id="1.10.10.820">
    <property type="match status" value="1"/>
</dbReference>
<dbReference type="PANTHER" id="PTHR13140">
    <property type="entry name" value="MYOSIN"/>
    <property type="match status" value="1"/>
</dbReference>
<dbReference type="Pfam" id="PF00063">
    <property type="entry name" value="Myosin_head"/>
    <property type="match status" value="2"/>
</dbReference>
<feature type="region of interest" description="Actin-binding" evidence="19">
    <location>
        <begin position="979"/>
        <end position="1001"/>
    </location>
</feature>
<keyword evidence="11" id="KW-0472">Membrane</keyword>
<dbReference type="GO" id="GO:0016887">
    <property type="term" value="F:ATP hydrolysis activity"/>
    <property type="evidence" value="ECO:0007669"/>
    <property type="project" value="UniProtKB-ARBA"/>
</dbReference>
<feature type="binding site" evidence="19">
    <location>
        <begin position="521"/>
        <end position="528"/>
    </location>
    <ligand>
        <name>ATP</name>
        <dbReference type="ChEBI" id="CHEBI:30616"/>
    </ligand>
</feature>
<dbReference type="STRING" id="10181.G5ARB9"/>
<dbReference type="FunFam" id="1.20.58.530:FF:000013">
    <property type="entry name" value="Unconventional myosin-XIX"/>
    <property type="match status" value="1"/>
</dbReference>
<evidence type="ECO:0000256" key="6">
    <source>
        <dbReference type="ARBA" id="ARBA00022741"/>
    </source>
</evidence>
<protein>
    <recommendedName>
        <fullName evidence="17">Unconventional myosin-XIX</fullName>
    </recommendedName>
    <alternativeName>
        <fullName evidence="18">Myosin head domain-containing protein 1</fullName>
    </alternativeName>
</protein>
<evidence type="ECO:0000256" key="8">
    <source>
        <dbReference type="ARBA" id="ARBA00022840"/>
    </source>
</evidence>
<evidence type="ECO:0000256" key="1">
    <source>
        <dbReference type="ARBA" id="ARBA00004245"/>
    </source>
</evidence>
<keyword evidence="7" id="KW-1000">Mitochondrion outer membrane</keyword>
<dbReference type="Gene3D" id="1.20.120.720">
    <property type="entry name" value="Myosin VI head, motor domain, U50 subdomain"/>
    <property type="match status" value="1"/>
</dbReference>
<dbReference type="PRINTS" id="PR00193">
    <property type="entry name" value="MYOSINHEAVY"/>
</dbReference>
<evidence type="ECO:0000256" key="5">
    <source>
        <dbReference type="ARBA" id="ARBA00022737"/>
    </source>
</evidence>
<dbReference type="FunFam" id="1.20.120.720:FF:000035">
    <property type="entry name" value="Unconventional myosin-XIX"/>
    <property type="match status" value="1"/>
</dbReference>
<feature type="region of interest" description="Disordered" evidence="20">
    <location>
        <begin position="86"/>
        <end position="113"/>
    </location>
</feature>
<dbReference type="InterPro" id="IPR027417">
    <property type="entry name" value="P-loop_NTPase"/>
</dbReference>
<feature type="binding site" evidence="19">
    <location>
        <begin position="227"/>
        <end position="234"/>
    </location>
    <ligand>
        <name>ATP</name>
        <dbReference type="ChEBI" id="CHEBI:30616"/>
    </ligand>
</feature>
<comment type="function">
    <text evidence="15">Actin-based motor molecule with ATPase activity that localizes to the mitochondrion outer membrane. Motor protein that moves towards the plus-end of actin filaments. Required for mitochondrial inheritance during mitosis. May be involved in mitochondrial transport or positioning.</text>
</comment>
<keyword evidence="8 19" id="KW-0067">ATP-binding</keyword>
<keyword evidence="4" id="KW-0963">Cytoplasm</keyword>
<feature type="domain" description="Myosin motor" evidence="21">
    <location>
        <begin position="130"/>
        <end position="394"/>
    </location>
</feature>
<dbReference type="CDD" id="cd23767">
    <property type="entry name" value="IQCD"/>
    <property type="match status" value="1"/>
</dbReference>
<comment type="similarity">
    <text evidence="3 19">Belongs to the TRAFAC class myosin-kinesin ATPase superfamily. Myosin family.</text>
</comment>
<dbReference type="GO" id="GO:0005524">
    <property type="term" value="F:ATP binding"/>
    <property type="evidence" value="ECO:0007669"/>
    <property type="project" value="UniProtKB-UniRule"/>
</dbReference>
<feature type="domain" description="Myosin motor" evidence="21">
    <location>
        <begin position="424"/>
        <end position="1128"/>
    </location>
</feature>
<gene>
    <name evidence="22" type="ORF">GW7_12673</name>
</gene>
<dbReference type="GO" id="GO:0016459">
    <property type="term" value="C:myosin complex"/>
    <property type="evidence" value="ECO:0007669"/>
    <property type="project" value="UniProtKB-KW"/>
</dbReference>
<evidence type="ECO:0000256" key="7">
    <source>
        <dbReference type="ARBA" id="ARBA00022787"/>
    </source>
</evidence>
<evidence type="ECO:0000313" key="23">
    <source>
        <dbReference type="Proteomes" id="UP000006813"/>
    </source>
</evidence>
<dbReference type="Gene3D" id="1.20.58.530">
    <property type="match status" value="1"/>
</dbReference>
<evidence type="ECO:0000256" key="18">
    <source>
        <dbReference type="ARBA" id="ARBA00082990"/>
    </source>
</evidence>
<evidence type="ECO:0000256" key="20">
    <source>
        <dbReference type="SAM" id="MobiDB-lite"/>
    </source>
</evidence>
<dbReference type="InterPro" id="IPR000048">
    <property type="entry name" value="IQ_motif_EF-hand-BS"/>
</dbReference>
<dbReference type="GO" id="GO:0051654">
    <property type="term" value="P:establishment of mitochondrion localization"/>
    <property type="evidence" value="ECO:0007669"/>
    <property type="project" value="UniProtKB-ARBA"/>
</dbReference>
<dbReference type="FunCoup" id="G5ARB9">
    <property type="interactions" value="761"/>
</dbReference>
<evidence type="ECO:0000256" key="19">
    <source>
        <dbReference type="PROSITE-ProRule" id="PRU00782"/>
    </source>
</evidence>
<comment type="subcellular location">
    <subcellularLocation>
        <location evidence="1">Cytoplasm</location>
        <location evidence="1">Cytoskeleton</location>
    </subcellularLocation>
    <subcellularLocation>
        <location evidence="2">Mitochondrion outer membrane</location>
        <topology evidence="2">Peripheral membrane protein</topology>
    </subcellularLocation>
</comment>
<proteinExistence type="inferred from homology"/>
<comment type="caution">
    <text evidence="19">Lacks conserved residue(s) required for the propagation of feature annotation.</text>
</comment>
<dbReference type="Gene3D" id="1.20.5.190">
    <property type="match status" value="1"/>
</dbReference>
<dbReference type="GO" id="GO:0007015">
    <property type="term" value="P:actin filament organization"/>
    <property type="evidence" value="ECO:0007669"/>
    <property type="project" value="TreeGrafter"/>
</dbReference>
<evidence type="ECO:0000313" key="22">
    <source>
        <dbReference type="EMBL" id="EHA99579.1"/>
    </source>
</evidence>
<dbReference type="Pfam" id="PF00612">
    <property type="entry name" value="IQ"/>
    <property type="match status" value="1"/>
</dbReference>
<dbReference type="Gene3D" id="3.40.850.10">
    <property type="entry name" value="Kinesin motor domain"/>
    <property type="match status" value="2"/>
</dbReference>